<protein>
    <recommendedName>
        <fullName evidence="5">DASH complex subunit DAD2</fullName>
    </recommendedName>
    <alternativeName>
        <fullName evidence="17">Outer kinetochore protein DAD2</fullName>
    </alternativeName>
</protein>
<dbReference type="InterPro" id="IPR013963">
    <property type="entry name" value="DASH_Dad2"/>
</dbReference>
<feature type="compositionally biased region" description="Basic and acidic residues" evidence="18">
    <location>
        <begin position="79"/>
        <end position="89"/>
    </location>
</feature>
<evidence type="ECO:0000256" key="3">
    <source>
        <dbReference type="ARBA" id="ARBA00004629"/>
    </source>
</evidence>
<keyword evidence="11" id="KW-0159">Chromosome partition</keyword>
<keyword evidence="8" id="KW-0132">Cell division</keyword>
<organism evidence="19 20">
    <name type="scientific">Saccharomycodes ludwigii</name>
    <dbReference type="NCBI Taxonomy" id="36035"/>
    <lineage>
        <taxon>Eukaryota</taxon>
        <taxon>Fungi</taxon>
        <taxon>Dikarya</taxon>
        <taxon>Ascomycota</taxon>
        <taxon>Saccharomycotina</taxon>
        <taxon>Saccharomycetes</taxon>
        <taxon>Saccharomycodales</taxon>
        <taxon>Saccharomycodaceae</taxon>
        <taxon>Saccharomycodes</taxon>
    </lineage>
</organism>
<keyword evidence="14" id="KW-0539">Nucleus</keyword>
<evidence type="ECO:0000313" key="19">
    <source>
        <dbReference type="EMBL" id="SSD59848.1"/>
    </source>
</evidence>
<gene>
    <name evidence="19" type="ORF">SCODWIG_01609</name>
</gene>
<name>A0A376B587_9ASCO</name>
<keyword evidence="15" id="KW-0131">Cell cycle</keyword>
<comment type="subcellular location">
    <subcellularLocation>
        <location evidence="3">Chromosome</location>
        <location evidence="3">Centromere</location>
        <location evidence="3">Kinetochore</location>
    </subcellularLocation>
    <subcellularLocation>
        <location evidence="2">Cytoplasm</location>
        <location evidence="2">Cytoskeleton</location>
        <location evidence="2">Spindle</location>
    </subcellularLocation>
    <subcellularLocation>
        <location evidence="1">Nucleus</location>
    </subcellularLocation>
</comment>
<keyword evidence="9" id="KW-0493">Microtubule</keyword>
<dbReference type="PANTHER" id="PTHR28036">
    <property type="entry name" value="DASH COMPLEX SUBUNIT DAD2"/>
    <property type="match status" value="1"/>
</dbReference>
<evidence type="ECO:0000256" key="5">
    <source>
        <dbReference type="ARBA" id="ARBA00020260"/>
    </source>
</evidence>
<dbReference type="GO" id="GO:0044732">
    <property type="term" value="C:mitotic spindle pole body"/>
    <property type="evidence" value="ECO:0007669"/>
    <property type="project" value="TreeGrafter"/>
</dbReference>
<dbReference type="EMBL" id="UFAJ01000216">
    <property type="protein sequence ID" value="SSD59848.1"/>
    <property type="molecule type" value="Genomic_DNA"/>
</dbReference>
<keyword evidence="16" id="KW-0137">Centromere</keyword>
<dbReference type="VEuPathDB" id="FungiDB:SCODWIG_01609"/>
<feature type="region of interest" description="Disordered" evidence="18">
    <location>
        <begin position="79"/>
        <end position="118"/>
    </location>
</feature>
<evidence type="ECO:0000256" key="8">
    <source>
        <dbReference type="ARBA" id="ARBA00022618"/>
    </source>
</evidence>
<evidence type="ECO:0000256" key="11">
    <source>
        <dbReference type="ARBA" id="ARBA00022829"/>
    </source>
</evidence>
<dbReference type="PANTHER" id="PTHR28036:SF1">
    <property type="entry name" value="DASH COMPLEX SUBUNIT DAD2"/>
    <property type="match status" value="1"/>
</dbReference>
<evidence type="ECO:0000256" key="16">
    <source>
        <dbReference type="ARBA" id="ARBA00023328"/>
    </source>
</evidence>
<dbReference type="AlphaFoldDB" id="A0A376B587"/>
<dbReference type="GO" id="GO:0042729">
    <property type="term" value="C:DASH complex"/>
    <property type="evidence" value="ECO:0007669"/>
    <property type="project" value="InterPro"/>
</dbReference>
<keyword evidence="6" id="KW-0158">Chromosome</keyword>
<evidence type="ECO:0000256" key="10">
    <source>
        <dbReference type="ARBA" id="ARBA00022776"/>
    </source>
</evidence>
<evidence type="ECO:0000256" key="1">
    <source>
        <dbReference type="ARBA" id="ARBA00004123"/>
    </source>
</evidence>
<dbReference type="OrthoDB" id="3230169at2759"/>
<accession>A0A376B587</accession>
<dbReference type="GO" id="GO:0000278">
    <property type="term" value="P:mitotic cell cycle"/>
    <property type="evidence" value="ECO:0007669"/>
    <property type="project" value="InterPro"/>
</dbReference>
<keyword evidence="20" id="KW-1185">Reference proteome</keyword>
<dbReference type="GO" id="GO:0051301">
    <property type="term" value="P:cell division"/>
    <property type="evidence" value="ECO:0007669"/>
    <property type="project" value="UniProtKB-KW"/>
</dbReference>
<evidence type="ECO:0000256" key="18">
    <source>
        <dbReference type="SAM" id="MobiDB-lite"/>
    </source>
</evidence>
<evidence type="ECO:0000256" key="12">
    <source>
        <dbReference type="ARBA" id="ARBA00022838"/>
    </source>
</evidence>
<reference evidence="20" key="1">
    <citation type="submission" date="2018-06" db="EMBL/GenBank/DDBJ databases">
        <authorList>
            <person name="Guldener U."/>
        </authorList>
    </citation>
    <scope>NUCLEOTIDE SEQUENCE [LARGE SCALE GENOMIC DNA]</scope>
    <source>
        <strain evidence="20">UTAD17</strain>
    </source>
</reference>
<evidence type="ECO:0000256" key="7">
    <source>
        <dbReference type="ARBA" id="ARBA00022490"/>
    </source>
</evidence>
<dbReference type="Pfam" id="PF08654">
    <property type="entry name" value="DASH_Dad2"/>
    <property type="match status" value="1"/>
</dbReference>
<sequence length="135" mass="15463">MSDIDQLLQNKLKELNYIKQIRIQSDELLKALNGITNNLDSVSHNVEDVVKIMNNWDAIIKSVSASSISLLQYQEKDYEVNHWKPKDTKNINNNQNGEDKNEQAEDPNNDDIPLPETMVRIRVLKDEDATEGGSR</sequence>
<keyword evidence="10" id="KW-0498">Mitosis</keyword>
<dbReference type="Proteomes" id="UP000262825">
    <property type="component" value="Unassembled WGS sequence"/>
</dbReference>
<evidence type="ECO:0000256" key="13">
    <source>
        <dbReference type="ARBA" id="ARBA00023212"/>
    </source>
</evidence>
<evidence type="ECO:0000256" key="6">
    <source>
        <dbReference type="ARBA" id="ARBA00022454"/>
    </source>
</evidence>
<evidence type="ECO:0000256" key="17">
    <source>
        <dbReference type="ARBA" id="ARBA00030568"/>
    </source>
</evidence>
<dbReference type="GO" id="GO:0005874">
    <property type="term" value="C:microtubule"/>
    <property type="evidence" value="ECO:0007669"/>
    <property type="project" value="UniProtKB-KW"/>
</dbReference>
<keyword evidence="7" id="KW-0963">Cytoplasm</keyword>
<keyword evidence="13" id="KW-0206">Cytoskeleton</keyword>
<dbReference type="GO" id="GO:1990023">
    <property type="term" value="C:mitotic spindle midzone"/>
    <property type="evidence" value="ECO:0007669"/>
    <property type="project" value="TreeGrafter"/>
</dbReference>
<comment type="similarity">
    <text evidence="4">Belongs to the DASH complex DAD2 family.</text>
</comment>
<evidence type="ECO:0000256" key="4">
    <source>
        <dbReference type="ARBA" id="ARBA00005501"/>
    </source>
</evidence>
<keyword evidence="12" id="KW-0995">Kinetochore</keyword>
<proteinExistence type="inferred from homology"/>
<evidence type="ECO:0000256" key="2">
    <source>
        <dbReference type="ARBA" id="ARBA00004186"/>
    </source>
</evidence>
<evidence type="ECO:0000256" key="15">
    <source>
        <dbReference type="ARBA" id="ARBA00023306"/>
    </source>
</evidence>
<evidence type="ECO:0000256" key="9">
    <source>
        <dbReference type="ARBA" id="ARBA00022701"/>
    </source>
</evidence>
<evidence type="ECO:0000256" key="14">
    <source>
        <dbReference type="ARBA" id="ARBA00023242"/>
    </source>
</evidence>
<dbReference type="GO" id="GO:0008608">
    <property type="term" value="P:attachment of spindle microtubules to kinetochore"/>
    <property type="evidence" value="ECO:0007669"/>
    <property type="project" value="TreeGrafter"/>
</dbReference>
<evidence type="ECO:0000313" key="20">
    <source>
        <dbReference type="Proteomes" id="UP000262825"/>
    </source>
</evidence>